<dbReference type="GO" id="GO:0008582">
    <property type="term" value="P:regulation of synaptic assembly at neuromuscular junction"/>
    <property type="evidence" value="ECO:0007669"/>
    <property type="project" value="EnsemblMetazoa"/>
</dbReference>
<keyword evidence="10" id="KW-1185">Reference proteome</keyword>
<protein>
    <submittedName>
        <fullName evidence="8">Uncharacterized protein</fullName>
    </submittedName>
</protein>
<comment type="subcellular location">
    <subcellularLocation>
        <location evidence="1">Secreted</location>
    </subcellularLocation>
</comment>
<dbReference type="Proteomes" id="UP000829354">
    <property type="component" value="Chromosome II"/>
</dbReference>
<evidence type="ECO:0000256" key="3">
    <source>
        <dbReference type="ARBA" id="ARBA00022525"/>
    </source>
</evidence>
<dbReference type="EMBL" id="CP092621">
    <property type="protein sequence ID" value="UMM18640.1"/>
    <property type="molecule type" value="Genomic_DNA"/>
</dbReference>
<reference evidence="8 10" key="1">
    <citation type="submission" date="2022-04" db="EMBL/GenBank/DDBJ databases">
        <title>Chromosome-level reference genomes for two strains of Caenorhabditis briggsae: an improved platform for comparative genomics.</title>
        <authorList>
            <person name="Stevens L."/>
            <person name="Andersen E."/>
        </authorList>
    </citation>
    <scope>NUCLEOTIDE SEQUENCE [LARGE SCALE GENOMIC DNA]</scope>
    <source>
        <strain evidence="8">VX34</strain>
        <tissue evidence="8">Whole-organism</tissue>
    </source>
</reference>
<evidence type="ECO:0000313" key="9">
    <source>
        <dbReference type="Proteomes" id="UP000827892"/>
    </source>
</evidence>
<dbReference type="Proteomes" id="UP000827892">
    <property type="component" value="Chromosome II"/>
</dbReference>
<evidence type="ECO:0000256" key="5">
    <source>
        <dbReference type="ARBA" id="ARBA00023157"/>
    </source>
</evidence>
<evidence type="ECO:0000256" key="2">
    <source>
        <dbReference type="ARBA" id="ARBA00009034"/>
    </source>
</evidence>
<evidence type="ECO:0000256" key="1">
    <source>
        <dbReference type="ARBA" id="ARBA00004613"/>
    </source>
</evidence>
<dbReference type="InterPro" id="IPR052335">
    <property type="entry name" value="Insulin-like_regulatory"/>
</dbReference>
<dbReference type="EMBL" id="CP090892">
    <property type="protein sequence ID" value="ULU06707.1"/>
    <property type="molecule type" value="Genomic_DNA"/>
</dbReference>
<feature type="signal peptide" evidence="6">
    <location>
        <begin position="1"/>
        <end position="19"/>
    </location>
</feature>
<dbReference type="AlphaFoldDB" id="A0AAE9ECE5"/>
<evidence type="ECO:0000313" key="10">
    <source>
        <dbReference type="Proteomes" id="UP000829354"/>
    </source>
</evidence>
<dbReference type="CDD" id="cd00101">
    <property type="entry name" value="IlGF_like"/>
    <property type="match status" value="1"/>
</dbReference>
<evidence type="ECO:0000313" key="8">
    <source>
        <dbReference type="EMBL" id="UMM18640.1"/>
    </source>
</evidence>
<dbReference type="InterPro" id="IPR022353">
    <property type="entry name" value="Insulin_CS"/>
</dbReference>
<dbReference type="KEGG" id="cbr:CBG_02554"/>
<organism evidence="8 10">
    <name type="scientific">Caenorhabditis briggsae</name>
    <dbReference type="NCBI Taxonomy" id="6238"/>
    <lineage>
        <taxon>Eukaryota</taxon>
        <taxon>Metazoa</taxon>
        <taxon>Ecdysozoa</taxon>
        <taxon>Nematoda</taxon>
        <taxon>Chromadorea</taxon>
        <taxon>Rhabditida</taxon>
        <taxon>Rhabditina</taxon>
        <taxon>Rhabditomorpha</taxon>
        <taxon>Rhabditoidea</taxon>
        <taxon>Rhabditidae</taxon>
        <taxon>Peloderinae</taxon>
        <taxon>Caenorhabditis</taxon>
    </lineage>
</organism>
<dbReference type="GO" id="GO:0005179">
    <property type="term" value="F:hormone activity"/>
    <property type="evidence" value="ECO:0007669"/>
    <property type="project" value="InterPro"/>
</dbReference>
<evidence type="ECO:0000256" key="6">
    <source>
        <dbReference type="SAM" id="SignalP"/>
    </source>
</evidence>
<keyword evidence="5" id="KW-1015">Disulfide bond</keyword>
<dbReference type="FunFam" id="1.10.100.10:FF:000006">
    <property type="entry name" value="Probable insulin-like peptide beta-type 4"/>
    <property type="match status" value="1"/>
</dbReference>
<dbReference type="PANTHER" id="PTHR33893">
    <property type="entry name" value="INSULIN RELATED-RELATED-RELATED"/>
    <property type="match status" value="1"/>
</dbReference>
<sequence>MKLLALIAVTVLFAQTVSSFLDRDATARYLKEMEIELELENNLKALSRARRVPGAPDARSCGPKLVKLVLSVCGDICTPKSGLDIATHCCADQCSDDYIKEACCP</sequence>
<dbReference type="GO" id="GO:0040024">
    <property type="term" value="P:dauer larval development"/>
    <property type="evidence" value="ECO:0007669"/>
    <property type="project" value="EnsemblMetazoa"/>
</dbReference>
<dbReference type="InterPro" id="IPR003235">
    <property type="entry name" value="Nem_insulin-like_b-type"/>
</dbReference>
<comment type="similarity">
    <text evidence="2">Belongs to the insulin family.</text>
</comment>
<name>A0AAE9ECE5_CAEBR</name>
<dbReference type="OMA" id="IATHCCA"/>
<keyword evidence="4 6" id="KW-0732">Signal</keyword>
<dbReference type="GO" id="GO:0005576">
    <property type="term" value="C:extracellular region"/>
    <property type="evidence" value="ECO:0007669"/>
    <property type="project" value="UniProtKB-SubCell"/>
</dbReference>
<evidence type="ECO:0000313" key="7">
    <source>
        <dbReference type="EMBL" id="ULU06707.1"/>
    </source>
</evidence>
<dbReference type="GO" id="GO:1905910">
    <property type="term" value="P:negative regulation of dauer entry"/>
    <property type="evidence" value="ECO:0007669"/>
    <property type="project" value="EnsemblMetazoa"/>
</dbReference>
<dbReference type="Gene3D" id="1.10.100.10">
    <property type="entry name" value="Insulin-like"/>
    <property type="match status" value="1"/>
</dbReference>
<accession>A0AAE9ECE5</accession>
<proteinExistence type="inferred from homology"/>
<keyword evidence="3" id="KW-0964">Secreted</keyword>
<gene>
    <name evidence="7" type="ORF">L3Y34_018489</name>
    <name evidence="8" type="ORF">L5515_014607</name>
</gene>
<dbReference type="InterPro" id="IPR036438">
    <property type="entry name" value="Insulin-like_sf"/>
</dbReference>
<dbReference type="SUPFAM" id="SSF56994">
    <property type="entry name" value="Insulin-like"/>
    <property type="match status" value="1"/>
</dbReference>
<feature type="chain" id="PRO_5044707068" evidence="6">
    <location>
        <begin position="20"/>
        <end position="105"/>
    </location>
</feature>
<dbReference type="PANTHER" id="PTHR33893:SF9">
    <property type="entry name" value="INSULIN RELATED-RELATED"/>
    <property type="match status" value="1"/>
</dbReference>
<evidence type="ECO:0000256" key="4">
    <source>
        <dbReference type="ARBA" id="ARBA00022729"/>
    </source>
</evidence>
<reference evidence="7 9" key="2">
    <citation type="submission" date="2022-05" db="EMBL/GenBank/DDBJ databases">
        <title>Chromosome-level reference genomes for two strains of Caenorhabditis briggsae: an improved platform for comparative genomics.</title>
        <authorList>
            <person name="Stevens L."/>
            <person name="Andersen E.C."/>
        </authorList>
    </citation>
    <scope>NUCLEOTIDE SEQUENCE [LARGE SCALE GENOMIC DNA]</scope>
    <source>
        <strain evidence="7">QX1410_ONT</strain>
        <tissue evidence="7">Whole-organism</tissue>
    </source>
</reference>
<dbReference type="PROSITE" id="PS00262">
    <property type="entry name" value="INSULIN"/>
    <property type="match status" value="1"/>
</dbReference>
<dbReference type="Pfam" id="PF03488">
    <property type="entry name" value="Ins_beta"/>
    <property type="match status" value="1"/>
</dbReference>